<comment type="caution">
    <text evidence="2">The sequence shown here is derived from an EMBL/GenBank/DDBJ whole genome shotgun (WGS) entry which is preliminary data.</text>
</comment>
<dbReference type="EMBL" id="BOQP01000021">
    <property type="protein sequence ID" value="GIM74719.1"/>
    <property type="molecule type" value="Genomic_DNA"/>
</dbReference>
<proteinExistence type="predicted"/>
<evidence type="ECO:0000313" key="2">
    <source>
        <dbReference type="EMBL" id="GIM74719.1"/>
    </source>
</evidence>
<evidence type="ECO:0000313" key="3">
    <source>
        <dbReference type="Proteomes" id="UP000680865"/>
    </source>
</evidence>
<feature type="signal peptide" evidence="1">
    <location>
        <begin position="1"/>
        <end position="20"/>
    </location>
</feature>
<name>A0A919SNH4_9ACTN</name>
<dbReference type="AlphaFoldDB" id="A0A919SNH4"/>
<evidence type="ECO:0000256" key="1">
    <source>
        <dbReference type="SAM" id="SignalP"/>
    </source>
</evidence>
<feature type="chain" id="PRO_5039016893" evidence="1">
    <location>
        <begin position="21"/>
        <end position="149"/>
    </location>
</feature>
<keyword evidence="3" id="KW-1185">Reference proteome</keyword>
<accession>A0A919SNH4</accession>
<dbReference type="Proteomes" id="UP000680865">
    <property type="component" value="Unassembled WGS sequence"/>
</dbReference>
<reference evidence="2" key="1">
    <citation type="submission" date="2021-03" db="EMBL/GenBank/DDBJ databases">
        <title>Whole genome shotgun sequence of Actinoplanes consettensis NBRC 14913.</title>
        <authorList>
            <person name="Komaki H."/>
            <person name="Tamura T."/>
        </authorList>
    </citation>
    <scope>NUCLEOTIDE SEQUENCE</scope>
    <source>
        <strain evidence="2">NBRC 14913</strain>
    </source>
</reference>
<gene>
    <name evidence="2" type="ORF">Aco04nite_41710</name>
</gene>
<keyword evidence="1" id="KW-0732">Signal</keyword>
<sequence length="149" mass="15854">MAGASVFALLLAGHYWQSRAAEPPVTVTSLPAATPSPSASVPDGPLRVLAPAGVRVGLQPAVRLSRQASDDQTLVVLIRAPGAEWYVTPCYPDPAGRTSTCPGAMFGRTARESGTWELKALLLSGRMSTRDGIRGLKVVQRSAVRRYQR</sequence>
<protein>
    <submittedName>
        <fullName evidence="2">Uncharacterized protein</fullName>
    </submittedName>
</protein>
<organism evidence="2 3">
    <name type="scientific">Winogradskya consettensis</name>
    <dbReference type="NCBI Taxonomy" id="113560"/>
    <lineage>
        <taxon>Bacteria</taxon>
        <taxon>Bacillati</taxon>
        <taxon>Actinomycetota</taxon>
        <taxon>Actinomycetes</taxon>
        <taxon>Micromonosporales</taxon>
        <taxon>Micromonosporaceae</taxon>
        <taxon>Winogradskya</taxon>
    </lineage>
</organism>